<keyword evidence="4 5" id="KW-0472">Membrane</keyword>
<sequence length="143" mass="16403">MARDLALFQTFFFYFLFLEFFFLLPSEKYNGSRYSKCMWTKILKCGWSHFKKPALAIFIGGLLFGTGTALSLLYFTQVGNVPYLVGPIFLSVGLMFLVTGLVWVPVIKQKMVSSVEKQQQKQLEGKYEALCLSTIKSLFIDYD</sequence>
<dbReference type="InterPro" id="IPR028068">
    <property type="entry name" value="PIRT"/>
</dbReference>
<protein>
    <submittedName>
        <fullName evidence="6">Uncharacterized protein</fullName>
    </submittedName>
</protein>
<keyword evidence="7" id="KW-1185">Reference proteome</keyword>
<dbReference type="GO" id="GO:0005886">
    <property type="term" value="C:plasma membrane"/>
    <property type="evidence" value="ECO:0007669"/>
    <property type="project" value="TreeGrafter"/>
</dbReference>
<name>A0A673I200_9TELE</name>
<dbReference type="Ensembl" id="ENSSRHT00000033620.1">
    <property type="protein sequence ID" value="ENSSRHP00000032668.1"/>
    <property type="gene ID" value="ENSSRHG00000016830.1"/>
</dbReference>
<dbReference type="AlphaFoldDB" id="A0A673I200"/>
<evidence type="ECO:0000313" key="6">
    <source>
        <dbReference type="Ensembl" id="ENSSRHP00000032668.1"/>
    </source>
</evidence>
<dbReference type="GO" id="GO:1902936">
    <property type="term" value="F:phosphatidylinositol bisphosphate binding"/>
    <property type="evidence" value="ECO:0007669"/>
    <property type="project" value="TreeGrafter"/>
</dbReference>
<feature type="transmembrane region" description="Helical" evidence="5">
    <location>
        <begin position="81"/>
        <end position="104"/>
    </location>
</feature>
<evidence type="ECO:0000256" key="1">
    <source>
        <dbReference type="ARBA" id="ARBA00004141"/>
    </source>
</evidence>
<dbReference type="Pfam" id="PF15099">
    <property type="entry name" value="PIRT"/>
    <property type="match status" value="1"/>
</dbReference>
<evidence type="ECO:0000256" key="3">
    <source>
        <dbReference type="ARBA" id="ARBA00022989"/>
    </source>
</evidence>
<comment type="subcellular location">
    <subcellularLocation>
        <location evidence="1">Membrane</location>
        <topology evidence="1">Multi-pass membrane protein</topology>
    </subcellularLocation>
</comment>
<keyword evidence="3 5" id="KW-1133">Transmembrane helix</keyword>
<reference evidence="6" key="2">
    <citation type="submission" date="2025-09" db="UniProtKB">
        <authorList>
            <consortium name="Ensembl"/>
        </authorList>
    </citation>
    <scope>IDENTIFICATION</scope>
</reference>
<feature type="transmembrane region" description="Helical" evidence="5">
    <location>
        <begin position="6"/>
        <end position="24"/>
    </location>
</feature>
<dbReference type="PANTHER" id="PTHR16100">
    <property type="entry name" value="PHOSPHOINOSITIDE-INTERACTING PROTEIN FAMILY MEMBER"/>
    <property type="match status" value="1"/>
</dbReference>
<dbReference type="Proteomes" id="UP000472270">
    <property type="component" value="Unassembled WGS sequence"/>
</dbReference>
<feature type="transmembrane region" description="Helical" evidence="5">
    <location>
        <begin position="54"/>
        <end position="75"/>
    </location>
</feature>
<proteinExistence type="predicted"/>
<evidence type="ECO:0000256" key="5">
    <source>
        <dbReference type="SAM" id="Phobius"/>
    </source>
</evidence>
<reference evidence="6" key="1">
    <citation type="submission" date="2025-08" db="UniProtKB">
        <authorList>
            <consortium name="Ensembl"/>
        </authorList>
    </citation>
    <scope>IDENTIFICATION</scope>
</reference>
<accession>A0A673I200</accession>
<keyword evidence="2 5" id="KW-0812">Transmembrane</keyword>
<evidence type="ECO:0000256" key="2">
    <source>
        <dbReference type="ARBA" id="ARBA00022692"/>
    </source>
</evidence>
<dbReference type="PANTHER" id="PTHR16100:SF4">
    <property type="entry name" value="PHOSPHOINOSITIDE-INTERACTING PROTEIN"/>
    <property type="match status" value="1"/>
</dbReference>
<evidence type="ECO:0000313" key="7">
    <source>
        <dbReference type="Proteomes" id="UP000472270"/>
    </source>
</evidence>
<evidence type="ECO:0000256" key="4">
    <source>
        <dbReference type="ARBA" id="ARBA00023136"/>
    </source>
</evidence>
<dbReference type="GO" id="GO:0044325">
    <property type="term" value="F:transmembrane transporter binding"/>
    <property type="evidence" value="ECO:0007669"/>
    <property type="project" value="TreeGrafter"/>
</dbReference>
<organism evidence="6 7">
    <name type="scientific">Sinocyclocheilus rhinocerous</name>
    <dbReference type="NCBI Taxonomy" id="307959"/>
    <lineage>
        <taxon>Eukaryota</taxon>
        <taxon>Metazoa</taxon>
        <taxon>Chordata</taxon>
        <taxon>Craniata</taxon>
        <taxon>Vertebrata</taxon>
        <taxon>Euteleostomi</taxon>
        <taxon>Actinopterygii</taxon>
        <taxon>Neopterygii</taxon>
        <taxon>Teleostei</taxon>
        <taxon>Ostariophysi</taxon>
        <taxon>Cypriniformes</taxon>
        <taxon>Cyprinidae</taxon>
        <taxon>Cyprininae</taxon>
        <taxon>Sinocyclocheilus</taxon>
    </lineage>
</organism>